<keyword evidence="6" id="KW-1185">Reference proteome</keyword>
<dbReference type="GeneID" id="27907775"/>
<gene>
    <name evidence="5" type="ORF">SEPMUDRAFT_94473</name>
</gene>
<dbReference type="RefSeq" id="XP_016756765.1">
    <property type="nucleotide sequence ID" value="XM_016910638.1"/>
</dbReference>
<dbReference type="Proteomes" id="UP000016931">
    <property type="component" value="Unassembled WGS sequence"/>
</dbReference>
<name>M3AT02_SPHMS</name>
<evidence type="ECO:0000256" key="1">
    <source>
        <dbReference type="ARBA" id="ARBA00004613"/>
    </source>
</evidence>
<dbReference type="GO" id="GO:0005576">
    <property type="term" value="C:extracellular region"/>
    <property type="evidence" value="ECO:0007669"/>
    <property type="project" value="UniProtKB-SubCell"/>
</dbReference>
<organism evidence="5 6">
    <name type="scientific">Sphaerulina musiva (strain SO2202)</name>
    <name type="common">Poplar stem canker fungus</name>
    <name type="synonym">Septoria musiva</name>
    <dbReference type="NCBI Taxonomy" id="692275"/>
    <lineage>
        <taxon>Eukaryota</taxon>
        <taxon>Fungi</taxon>
        <taxon>Dikarya</taxon>
        <taxon>Ascomycota</taxon>
        <taxon>Pezizomycotina</taxon>
        <taxon>Dothideomycetes</taxon>
        <taxon>Dothideomycetidae</taxon>
        <taxon>Mycosphaerellales</taxon>
        <taxon>Mycosphaerellaceae</taxon>
        <taxon>Sphaerulina</taxon>
    </lineage>
</organism>
<dbReference type="Pfam" id="PF00560">
    <property type="entry name" value="LRR_1"/>
    <property type="match status" value="2"/>
</dbReference>
<dbReference type="PANTHER" id="PTHR32093">
    <property type="entry name" value="LEUCINE-RICH REPEAT EXTENSIN-LIKE PROTEIN 3-RELATED"/>
    <property type="match status" value="1"/>
</dbReference>
<dbReference type="InterPro" id="IPR051582">
    <property type="entry name" value="LRR_extensin-like_regulator"/>
</dbReference>
<evidence type="ECO:0000313" key="6">
    <source>
        <dbReference type="Proteomes" id="UP000016931"/>
    </source>
</evidence>
<dbReference type="OMA" id="SNWCGPD"/>
<proteinExistence type="predicted"/>
<sequence>MAFAATITVDDTGLKANWTGDDVCTFNATKCDMVPAGYKALVGLDFNQYGLGEGLQLTGFLDALTDLQFFHANGNDFEGMIPDLSNLQNISEIDLSVNGLSGPFPTEVLDLPLIFLDIRFNEFEGELPAKAFATPTLQALYINNNKFTGPLPEAVATDIFSFSMSANQFTGPIPESLANWADLEEAYMQENQLTGIIPESLCGLTNMSYINVAFNPDMKGTLGPICTSLLKNDGLNITGTGLKAAS</sequence>
<dbReference type="eggNOG" id="ENOG502RW0K">
    <property type="taxonomic scope" value="Eukaryota"/>
</dbReference>
<reference evidence="5 6" key="1">
    <citation type="journal article" date="2012" name="PLoS Pathog.">
        <title>Diverse lifestyles and strategies of plant pathogenesis encoded in the genomes of eighteen Dothideomycetes fungi.</title>
        <authorList>
            <person name="Ohm R.A."/>
            <person name="Feau N."/>
            <person name="Henrissat B."/>
            <person name="Schoch C.L."/>
            <person name="Horwitz B.A."/>
            <person name="Barry K.W."/>
            <person name="Condon B.J."/>
            <person name="Copeland A.C."/>
            <person name="Dhillon B."/>
            <person name="Glaser F."/>
            <person name="Hesse C.N."/>
            <person name="Kosti I."/>
            <person name="LaButti K."/>
            <person name="Lindquist E.A."/>
            <person name="Lucas S."/>
            <person name="Salamov A.A."/>
            <person name="Bradshaw R.E."/>
            <person name="Ciuffetti L."/>
            <person name="Hamelin R.C."/>
            <person name="Kema G.H.J."/>
            <person name="Lawrence C."/>
            <person name="Scott J.A."/>
            <person name="Spatafora J.W."/>
            <person name="Turgeon B.G."/>
            <person name="de Wit P.J.G.M."/>
            <person name="Zhong S."/>
            <person name="Goodwin S.B."/>
            <person name="Grigoriev I.V."/>
        </authorList>
    </citation>
    <scope>NUCLEOTIDE SEQUENCE [LARGE SCALE GENOMIC DNA]</scope>
    <source>
        <strain evidence="5 6">SO2202</strain>
    </source>
</reference>
<evidence type="ECO:0000313" key="5">
    <source>
        <dbReference type="EMBL" id="EMF08644.1"/>
    </source>
</evidence>
<evidence type="ECO:0000256" key="3">
    <source>
        <dbReference type="ARBA" id="ARBA00022729"/>
    </source>
</evidence>
<protein>
    <submittedName>
        <fullName evidence="5">L domain-like protein</fullName>
    </submittedName>
</protein>
<dbReference type="InterPro" id="IPR032675">
    <property type="entry name" value="LRR_dom_sf"/>
</dbReference>
<dbReference type="InterPro" id="IPR001611">
    <property type="entry name" value="Leu-rich_rpt"/>
</dbReference>
<dbReference type="SUPFAM" id="SSF52058">
    <property type="entry name" value="L domain-like"/>
    <property type="match status" value="1"/>
</dbReference>
<dbReference type="AlphaFoldDB" id="M3AT02"/>
<dbReference type="STRING" id="692275.M3AT02"/>
<evidence type="ECO:0000256" key="2">
    <source>
        <dbReference type="ARBA" id="ARBA00022525"/>
    </source>
</evidence>
<dbReference type="OrthoDB" id="676979at2759"/>
<keyword evidence="4" id="KW-0677">Repeat</keyword>
<keyword evidence="2" id="KW-0964">Secreted</keyword>
<dbReference type="PANTHER" id="PTHR32093:SF128">
    <property type="entry name" value="LEUCINE-RICH REPEAT-CONTAINING N-TERMINAL PLANT-TYPE DOMAIN-CONTAINING PROTEIN"/>
    <property type="match status" value="1"/>
</dbReference>
<keyword evidence="3" id="KW-0732">Signal</keyword>
<dbReference type="EMBL" id="KB456271">
    <property type="protein sequence ID" value="EMF08644.1"/>
    <property type="molecule type" value="Genomic_DNA"/>
</dbReference>
<comment type="subcellular location">
    <subcellularLocation>
        <location evidence="1">Secreted</location>
    </subcellularLocation>
</comment>
<evidence type="ECO:0000256" key="4">
    <source>
        <dbReference type="ARBA" id="ARBA00022737"/>
    </source>
</evidence>
<dbReference type="Gene3D" id="3.80.10.10">
    <property type="entry name" value="Ribonuclease Inhibitor"/>
    <property type="match status" value="2"/>
</dbReference>
<accession>M3AT02</accession>
<dbReference type="HOGENOM" id="CLU_000288_23_1_1"/>